<organism evidence="7 8">
    <name type="scientific">Microbacterium lemovicicum</name>
    <dbReference type="NCBI Taxonomy" id="1072463"/>
    <lineage>
        <taxon>Bacteria</taxon>
        <taxon>Bacillati</taxon>
        <taxon>Actinomycetota</taxon>
        <taxon>Actinomycetes</taxon>
        <taxon>Micrococcales</taxon>
        <taxon>Microbacteriaceae</taxon>
        <taxon>Microbacterium</taxon>
    </lineage>
</organism>
<feature type="transmembrane region" description="Helical" evidence="5">
    <location>
        <begin position="53"/>
        <end position="73"/>
    </location>
</feature>
<dbReference type="PANTHER" id="PTHR42770">
    <property type="entry name" value="AMINO ACID TRANSPORTER-RELATED"/>
    <property type="match status" value="1"/>
</dbReference>
<keyword evidence="3 5" id="KW-1133">Transmembrane helix</keyword>
<evidence type="ECO:0000256" key="5">
    <source>
        <dbReference type="SAM" id="Phobius"/>
    </source>
</evidence>
<sequence length="475" mass="51262">MSAHASDTTGHDGSFRRVLKLRHLVAFGLAYLAPTVVFNYYGIATSATGGMMALAYLVTMTAMFFTAYSYAQMVKAYPVAGSAYTYVQRSVNPWLGFGTGWVLLLDYLLLPMICYLLFGVYMNEYVPAVPIWVWVVIAAAVGATINIVGTRISGRVNVVVVSLQVVFCLFLVGLIVVYVVNRDGAGGLWAPQALLDATRFDGGGVLWAASILAVSFLGFDAVSTLAEEAEDPRKNVPRAVLIVCLGAGVAFAVISYFLQLAWPTAYLDLADPDTGIFELLQRLGGDALGLVFFVTDQSATILAAMAAIAAVSRLLYTMGRDRILPEQVFGRLSRRFGTPVTNILITSAIALTAIFYADNLFGAASLTSFGAITGFIMVNVAVISHYFIRERRRAGWDVVRFLVLPLAGIAVNIVLWIGIDIPAKLLGLLWLVVGAVYLGIVSKGFRVYPTPIREEVDESLADVADETSAQKDAAR</sequence>
<comment type="subcellular location">
    <subcellularLocation>
        <location evidence="1">Membrane</location>
        <topology evidence="1">Multi-pass membrane protein</topology>
    </subcellularLocation>
</comment>
<dbReference type="PANTHER" id="PTHR42770:SF8">
    <property type="entry name" value="PUTRESCINE IMPORTER PUUP"/>
    <property type="match status" value="1"/>
</dbReference>
<evidence type="ECO:0000313" key="7">
    <source>
        <dbReference type="EMBL" id="AZS37507.1"/>
    </source>
</evidence>
<keyword evidence="8" id="KW-1185">Reference proteome</keyword>
<dbReference type="OrthoDB" id="8274074at2"/>
<feature type="domain" description="Amino acid permease/ SLC12A" evidence="6">
    <location>
        <begin position="23"/>
        <end position="396"/>
    </location>
</feature>
<feature type="transmembrane region" description="Helical" evidence="5">
    <location>
        <begin position="94"/>
        <end position="119"/>
    </location>
</feature>
<name>A0A3S9WBR9_9MICO</name>
<dbReference type="EMBL" id="CP031423">
    <property type="protein sequence ID" value="AZS37507.1"/>
    <property type="molecule type" value="Genomic_DNA"/>
</dbReference>
<feature type="transmembrane region" description="Helical" evidence="5">
    <location>
        <begin position="425"/>
        <end position="445"/>
    </location>
</feature>
<feature type="transmembrane region" description="Helical" evidence="5">
    <location>
        <begin position="131"/>
        <end position="149"/>
    </location>
</feature>
<evidence type="ECO:0000256" key="2">
    <source>
        <dbReference type="ARBA" id="ARBA00022692"/>
    </source>
</evidence>
<evidence type="ECO:0000313" key="8">
    <source>
        <dbReference type="Proteomes" id="UP000276888"/>
    </source>
</evidence>
<feature type="transmembrane region" description="Helical" evidence="5">
    <location>
        <begin position="363"/>
        <end position="387"/>
    </location>
</feature>
<keyword evidence="4 5" id="KW-0472">Membrane</keyword>
<feature type="transmembrane region" description="Helical" evidence="5">
    <location>
        <begin position="298"/>
        <end position="316"/>
    </location>
</feature>
<feature type="transmembrane region" description="Helical" evidence="5">
    <location>
        <begin position="156"/>
        <end position="180"/>
    </location>
</feature>
<dbReference type="InterPro" id="IPR004841">
    <property type="entry name" value="AA-permease/SLC12A_dom"/>
</dbReference>
<dbReference type="RefSeq" id="WP_127096055.1">
    <property type="nucleotide sequence ID" value="NZ_CP031423.1"/>
</dbReference>
<gene>
    <name evidence="7" type="primary">puuP_2</name>
    <name evidence="7" type="ORF">CVS47_02144</name>
</gene>
<feature type="transmembrane region" description="Helical" evidence="5">
    <location>
        <begin position="205"/>
        <end position="226"/>
    </location>
</feature>
<dbReference type="GO" id="GO:0016020">
    <property type="term" value="C:membrane"/>
    <property type="evidence" value="ECO:0007669"/>
    <property type="project" value="UniProtKB-SubCell"/>
</dbReference>
<evidence type="ECO:0000259" key="6">
    <source>
        <dbReference type="Pfam" id="PF00324"/>
    </source>
</evidence>
<accession>A0A3S9WBR9</accession>
<proteinExistence type="predicted"/>
<dbReference type="Pfam" id="PF00324">
    <property type="entry name" value="AA_permease"/>
    <property type="match status" value="1"/>
</dbReference>
<protein>
    <submittedName>
        <fullName evidence="7">Putrescine importer PuuP</fullName>
    </submittedName>
</protein>
<dbReference type="Gene3D" id="1.20.1740.10">
    <property type="entry name" value="Amino acid/polyamine transporter I"/>
    <property type="match status" value="1"/>
</dbReference>
<evidence type="ECO:0000256" key="1">
    <source>
        <dbReference type="ARBA" id="ARBA00004141"/>
    </source>
</evidence>
<feature type="transmembrane region" description="Helical" evidence="5">
    <location>
        <begin position="336"/>
        <end position="357"/>
    </location>
</feature>
<dbReference type="PIRSF" id="PIRSF006060">
    <property type="entry name" value="AA_transporter"/>
    <property type="match status" value="1"/>
</dbReference>
<dbReference type="GO" id="GO:0055085">
    <property type="term" value="P:transmembrane transport"/>
    <property type="evidence" value="ECO:0007669"/>
    <property type="project" value="InterPro"/>
</dbReference>
<reference evidence="7 8" key="1">
    <citation type="submission" date="2018-08" db="EMBL/GenBank/DDBJ databases">
        <title>Microbacterium lemovicicum sp. nov., a bacterium isolated from a natural uranium-rich soil.</title>
        <authorList>
            <person name="ORTET P."/>
        </authorList>
    </citation>
    <scope>NUCLEOTIDE SEQUENCE [LARGE SCALE GENOMIC DNA]</scope>
    <source>
        <strain evidence="7 8">Viu22</strain>
    </source>
</reference>
<evidence type="ECO:0000256" key="4">
    <source>
        <dbReference type="ARBA" id="ARBA00023136"/>
    </source>
</evidence>
<feature type="transmembrane region" description="Helical" evidence="5">
    <location>
        <begin position="399"/>
        <end position="419"/>
    </location>
</feature>
<dbReference type="KEGG" id="mlv:CVS47_02144"/>
<feature type="transmembrane region" description="Helical" evidence="5">
    <location>
        <begin position="21"/>
        <end position="41"/>
    </location>
</feature>
<dbReference type="AlphaFoldDB" id="A0A3S9WBR9"/>
<feature type="transmembrane region" description="Helical" evidence="5">
    <location>
        <begin position="238"/>
        <end position="258"/>
    </location>
</feature>
<keyword evidence="2 5" id="KW-0812">Transmembrane</keyword>
<evidence type="ECO:0000256" key="3">
    <source>
        <dbReference type="ARBA" id="ARBA00022989"/>
    </source>
</evidence>
<dbReference type="Proteomes" id="UP000276888">
    <property type="component" value="Chromosome"/>
</dbReference>
<dbReference type="InterPro" id="IPR050367">
    <property type="entry name" value="APC_superfamily"/>
</dbReference>